<dbReference type="FunFam" id="1.10.357.140:FF:000008">
    <property type="entry name" value="4-hydroxybenzoate octaprenyltransferase"/>
    <property type="match status" value="1"/>
</dbReference>
<keyword evidence="5 11" id="KW-0997">Cell inner membrane</keyword>
<dbReference type="EMBL" id="AP018150">
    <property type="protein sequence ID" value="BBE08260.1"/>
    <property type="molecule type" value="Genomic_DNA"/>
</dbReference>
<accession>A0A2Z6ES71</accession>
<comment type="cofactor">
    <cofactor evidence="1 11">
        <name>Mg(2+)</name>
        <dbReference type="ChEBI" id="CHEBI:18420"/>
    </cofactor>
</comment>
<evidence type="ECO:0000256" key="11">
    <source>
        <dbReference type="HAMAP-Rule" id="MF_01635"/>
    </source>
</evidence>
<dbReference type="PROSITE" id="PS00943">
    <property type="entry name" value="UBIA"/>
    <property type="match status" value="1"/>
</dbReference>
<evidence type="ECO:0000256" key="4">
    <source>
        <dbReference type="ARBA" id="ARBA00022475"/>
    </source>
</evidence>
<feature type="transmembrane region" description="Helical" evidence="11">
    <location>
        <begin position="238"/>
        <end position="257"/>
    </location>
</feature>
<feature type="transmembrane region" description="Helical" evidence="11">
    <location>
        <begin position="122"/>
        <end position="140"/>
    </location>
</feature>
<evidence type="ECO:0000256" key="6">
    <source>
        <dbReference type="ARBA" id="ARBA00022679"/>
    </source>
</evidence>
<dbReference type="InterPro" id="IPR006370">
    <property type="entry name" value="HB_polyprenyltransferase-like"/>
</dbReference>
<evidence type="ECO:0000256" key="7">
    <source>
        <dbReference type="ARBA" id="ARBA00022688"/>
    </source>
</evidence>
<keyword evidence="10 11" id="KW-0472">Membrane</keyword>
<comment type="function">
    <text evidence="11">Catalyzes the prenylation of para-hydroxybenzoate (PHB) with an all-trans polyprenyl group. Mediates the second step in the final reaction sequence of ubiquinone-8 (UQ-8) biosynthesis, which is the condensation of the polyisoprenoid side chain with PHB, generating the first membrane-bound Q intermediate 3-octaprenyl-4-hydroxybenzoate.</text>
</comment>
<dbReference type="GO" id="GO:0005886">
    <property type="term" value="C:plasma membrane"/>
    <property type="evidence" value="ECO:0007669"/>
    <property type="project" value="UniProtKB-SubCell"/>
</dbReference>
<keyword evidence="7 11" id="KW-0831">Ubiquinone biosynthesis</keyword>
<reference evidence="13 14" key="1">
    <citation type="journal article" date="2018" name="Microbes Environ.">
        <title>Comparative Genomic Insights into Endofungal Lifestyles of Two Bacterial Endosymbionts, Mycoavidus cysteinexigens and Burkholderia rhizoxinica.</title>
        <authorList>
            <person name="Sharmin D."/>
            <person name="Guo Y."/>
            <person name="Nishizawa T."/>
            <person name="Ohshima S."/>
            <person name="Sato Y."/>
            <person name="Takashima Y."/>
            <person name="Narisawa K."/>
            <person name="Ohta H."/>
        </authorList>
    </citation>
    <scope>NUCLEOTIDE SEQUENCE [LARGE SCALE GENOMIC DNA]</scope>
    <source>
        <strain evidence="13 14">B1-EB</strain>
    </source>
</reference>
<dbReference type="InterPro" id="IPR030470">
    <property type="entry name" value="UbiA_prenylTrfase_CS"/>
</dbReference>
<dbReference type="Gene3D" id="1.20.120.1780">
    <property type="entry name" value="UbiA prenyltransferase"/>
    <property type="match status" value="1"/>
</dbReference>
<dbReference type="UniPathway" id="UPA00232"/>
<dbReference type="InterPro" id="IPR039653">
    <property type="entry name" value="Prenyltransferase"/>
</dbReference>
<keyword evidence="9 11" id="KW-1133">Transmembrane helix</keyword>
<feature type="transmembrane region" description="Helical" evidence="11">
    <location>
        <begin position="278"/>
        <end position="294"/>
    </location>
</feature>
<dbReference type="PANTHER" id="PTHR11048">
    <property type="entry name" value="PRENYLTRANSFERASES"/>
    <property type="match status" value="1"/>
</dbReference>
<evidence type="ECO:0000256" key="1">
    <source>
        <dbReference type="ARBA" id="ARBA00001946"/>
    </source>
</evidence>
<comment type="catalytic activity">
    <reaction evidence="11">
        <text>all-trans-octaprenyl diphosphate + 4-hydroxybenzoate = 4-hydroxy-3-(all-trans-octaprenyl)benzoate + diphosphate</text>
        <dbReference type="Rhea" id="RHEA:27782"/>
        <dbReference type="ChEBI" id="CHEBI:1617"/>
        <dbReference type="ChEBI" id="CHEBI:17879"/>
        <dbReference type="ChEBI" id="CHEBI:33019"/>
        <dbReference type="ChEBI" id="CHEBI:57711"/>
        <dbReference type="EC" id="2.5.1.39"/>
    </reaction>
</comment>
<dbReference type="HAMAP" id="MF_01635">
    <property type="entry name" value="UbiA"/>
    <property type="match status" value="1"/>
</dbReference>
<gene>
    <name evidence="11" type="primary">ubiA</name>
    <name evidence="13" type="ORF">MCB1EB_0099</name>
</gene>
<proteinExistence type="inferred from homology"/>
<feature type="transmembrane region" description="Helical" evidence="11">
    <location>
        <begin position="209"/>
        <end position="232"/>
    </location>
</feature>
<evidence type="ECO:0000256" key="10">
    <source>
        <dbReference type="ARBA" id="ARBA00023136"/>
    </source>
</evidence>
<evidence type="ECO:0000313" key="13">
    <source>
        <dbReference type="EMBL" id="BBE08260.1"/>
    </source>
</evidence>
<feature type="transmembrane region" description="Helical" evidence="11">
    <location>
        <begin position="149"/>
        <end position="166"/>
    </location>
</feature>
<dbReference type="CDD" id="cd13959">
    <property type="entry name" value="PT_UbiA_COQ2"/>
    <property type="match status" value="1"/>
</dbReference>
<dbReference type="Pfam" id="PF01040">
    <property type="entry name" value="UbiA"/>
    <property type="match status" value="1"/>
</dbReference>
<keyword evidence="4 11" id="KW-1003">Cell membrane</keyword>
<organism evidence="13 14">
    <name type="scientific">Mycoavidus cysteinexigens</name>
    <dbReference type="NCBI Taxonomy" id="1553431"/>
    <lineage>
        <taxon>Bacteria</taxon>
        <taxon>Pseudomonadati</taxon>
        <taxon>Pseudomonadota</taxon>
        <taxon>Betaproteobacteria</taxon>
        <taxon>Burkholderiales</taxon>
        <taxon>Burkholderiaceae</taxon>
        <taxon>Mycoavidus</taxon>
    </lineage>
</organism>
<dbReference type="AlphaFoldDB" id="A0A2Z6ES71"/>
<feature type="transmembrane region" description="Helical" evidence="11">
    <location>
        <begin position="172"/>
        <end position="188"/>
    </location>
</feature>
<evidence type="ECO:0000256" key="8">
    <source>
        <dbReference type="ARBA" id="ARBA00022692"/>
    </source>
</evidence>
<keyword evidence="6 11" id="KW-0808">Transferase</keyword>
<comment type="pathway">
    <text evidence="11">Cofactor biosynthesis; ubiquinone biosynthesis.</text>
</comment>
<dbReference type="GO" id="GO:0006744">
    <property type="term" value="P:ubiquinone biosynthetic process"/>
    <property type="evidence" value="ECO:0007669"/>
    <property type="project" value="UniProtKB-UniRule"/>
</dbReference>
<comment type="similarity">
    <text evidence="3 11">Belongs to the UbiA prenyltransferase family.</text>
</comment>
<keyword evidence="11" id="KW-0460">Magnesium</keyword>
<evidence type="ECO:0000256" key="3">
    <source>
        <dbReference type="ARBA" id="ARBA00005985"/>
    </source>
</evidence>
<sequence length="295" mass="32570">MIKKSSRLLSCFSQLVPYWRLLRLDKPVGSLLLLWPTLNALWIASNGPPPLSLLLIFVTGTILMRSAGCAINDYADRDFDRFVERTRERPITSGQIAPWQALALAAAIAVLAFLLIASLNALTKWLALIAVLLAASYPLTKRFFAVPQAYLGCAFGFGIPMAFAAVQNQLPPLAWAMLMANIFWSIAYDTEYAMVDREDDRKIGIRTSALTFGQFDVLAIMGCYGLFLLIYAAIGITLAYTLAFWLGLIGAAICAAYHYRLIRTRERSGCFAAFKHNNWLGGLLFAGIAAHYALV</sequence>
<dbReference type="FunFam" id="1.20.120.1780:FF:000001">
    <property type="entry name" value="4-hydroxybenzoate octaprenyltransferase"/>
    <property type="match status" value="1"/>
</dbReference>
<dbReference type="GO" id="GO:0008412">
    <property type="term" value="F:4-hydroxybenzoate polyprenyltransferase activity"/>
    <property type="evidence" value="ECO:0007669"/>
    <property type="project" value="UniProtKB-UniRule"/>
</dbReference>
<dbReference type="InterPro" id="IPR000537">
    <property type="entry name" value="UbiA_prenyltransferase"/>
</dbReference>
<evidence type="ECO:0000256" key="12">
    <source>
        <dbReference type="NCBIfam" id="TIGR01474"/>
    </source>
</evidence>
<evidence type="ECO:0000256" key="9">
    <source>
        <dbReference type="ARBA" id="ARBA00022989"/>
    </source>
</evidence>
<dbReference type="EC" id="2.5.1.39" evidence="11 12"/>
<dbReference type="PANTHER" id="PTHR11048:SF28">
    <property type="entry name" value="4-HYDROXYBENZOATE POLYPRENYLTRANSFERASE, MITOCHONDRIAL"/>
    <property type="match status" value="1"/>
</dbReference>
<feature type="transmembrane region" description="Helical" evidence="11">
    <location>
        <begin position="96"/>
        <end position="116"/>
    </location>
</feature>
<dbReference type="KEGG" id="mcys:MCB1EB_0099"/>
<keyword evidence="14" id="KW-1185">Reference proteome</keyword>
<dbReference type="RefSeq" id="WP_045363758.1">
    <property type="nucleotide sequence ID" value="NZ_AP018150.1"/>
</dbReference>
<evidence type="ECO:0000313" key="14">
    <source>
        <dbReference type="Proteomes" id="UP000282597"/>
    </source>
</evidence>
<feature type="transmembrane region" description="Helical" evidence="11">
    <location>
        <begin position="51"/>
        <end position="75"/>
    </location>
</feature>
<keyword evidence="8 11" id="KW-0812">Transmembrane</keyword>
<dbReference type="InterPro" id="IPR044878">
    <property type="entry name" value="UbiA_sf"/>
</dbReference>
<comment type="subcellular location">
    <subcellularLocation>
        <location evidence="11">Cell inner membrane</location>
        <topology evidence="11">Multi-pass membrane protein</topology>
    </subcellularLocation>
    <subcellularLocation>
        <location evidence="2">Membrane</location>
        <topology evidence="2">Multi-pass membrane protein</topology>
    </subcellularLocation>
</comment>
<dbReference type="Proteomes" id="UP000282597">
    <property type="component" value="Chromosome"/>
</dbReference>
<evidence type="ECO:0000256" key="2">
    <source>
        <dbReference type="ARBA" id="ARBA00004141"/>
    </source>
</evidence>
<dbReference type="NCBIfam" id="TIGR01474">
    <property type="entry name" value="ubiA_proteo"/>
    <property type="match status" value="1"/>
</dbReference>
<dbReference type="Gene3D" id="1.10.357.140">
    <property type="entry name" value="UbiA prenyltransferase"/>
    <property type="match status" value="1"/>
</dbReference>
<protein>
    <recommendedName>
        <fullName evidence="11 12">4-hydroxybenzoate octaprenyltransferase</fullName>
        <ecNumber evidence="11 12">2.5.1.39</ecNumber>
    </recommendedName>
    <alternativeName>
        <fullName evidence="11">4-HB polyprenyltransferase</fullName>
    </alternativeName>
</protein>
<name>A0A2Z6ES71_9BURK</name>
<evidence type="ECO:0000256" key="5">
    <source>
        <dbReference type="ARBA" id="ARBA00022519"/>
    </source>
</evidence>
<feature type="transmembrane region" description="Helical" evidence="11">
    <location>
        <begin position="28"/>
        <end position="45"/>
    </location>
</feature>